<gene>
    <name evidence="3" type="ORF">DDQ41_12380</name>
</gene>
<dbReference type="RefSeq" id="WP_109294555.1">
    <property type="nucleotide sequence ID" value="NZ_CP029254.1"/>
</dbReference>
<dbReference type="PANTHER" id="PTHR35526">
    <property type="entry name" value="ANTI-SIGMA-F FACTOR RSBW-RELATED"/>
    <property type="match status" value="1"/>
</dbReference>
<keyword evidence="1" id="KW-0418">Kinase</keyword>
<dbReference type="EMBL" id="CP029254">
    <property type="protein sequence ID" value="AWK09585.1"/>
    <property type="molecule type" value="Genomic_DNA"/>
</dbReference>
<dbReference type="InterPro" id="IPR036890">
    <property type="entry name" value="HATPase_C_sf"/>
</dbReference>
<name>A0ABM6V6H9_9ACTN</name>
<reference evidence="3 4" key="1">
    <citation type="submission" date="2018-05" db="EMBL/GenBank/DDBJ databases">
        <title>Complete genome sequence of the Type Strain of Streptomyces spongiicola HNM0071, the producer of staurosporine.</title>
        <authorList>
            <person name="Zhou S."/>
            <person name="Huang X."/>
        </authorList>
    </citation>
    <scope>NUCLEOTIDE SEQUENCE [LARGE SCALE GENOMIC DNA]</scope>
    <source>
        <strain evidence="3 4">HNM0071</strain>
    </source>
</reference>
<sequence>MVSSVPTSIVPPSPVGSLDANVGMARIAPSPIDVAFTREESRVPQARRIGTSWLRNVCHVARSRVDSVELVLSELVGNAVVHGRGDTIGLRMRRDGGNVHLEVNDRTPSEVPRPQRASMDAEQGRGLWLVDELVHELGGRWGFTADGTVAWCVIPVAPLPSNDDGRRRL</sequence>
<dbReference type="SUPFAM" id="SSF55874">
    <property type="entry name" value="ATPase domain of HSP90 chaperone/DNA topoisomerase II/histidine kinase"/>
    <property type="match status" value="1"/>
</dbReference>
<evidence type="ECO:0000256" key="1">
    <source>
        <dbReference type="ARBA" id="ARBA00022527"/>
    </source>
</evidence>
<protein>
    <recommendedName>
        <fullName evidence="2">Histidine kinase/HSP90-like ATPase domain-containing protein</fullName>
    </recommendedName>
</protein>
<dbReference type="Gene3D" id="3.30.565.10">
    <property type="entry name" value="Histidine kinase-like ATPase, C-terminal domain"/>
    <property type="match status" value="1"/>
</dbReference>
<keyword evidence="4" id="KW-1185">Reference proteome</keyword>
<evidence type="ECO:0000259" key="2">
    <source>
        <dbReference type="Pfam" id="PF13581"/>
    </source>
</evidence>
<feature type="domain" description="Histidine kinase/HSP90-like ATPase" evidence="2">
    <location>
        <begin position="39"/>
        <end position="137"/>
    </location>
</feature>
<organism evidence="3 4">
    <name type="scientific">Streptomyces spongiicola</name>
    <dbReference type="NCBI Taxonomy" id="1690221"/>
    <lineage>
        <taxon>Bacteria</taxon>
        <taxon>Bacillati</taxon>
        <taxon>Actinomycetota</taxon>
        <taxon>Actinomycetes</taxon>
        <taxon>Kitasatosporales</taxon>
        <taxon>Streptomycetaceae</taxon>
        <taxon>Streptomyces</taxon>
    </lineage>
</organism>
<keyword evidence="1" id="KW-0808">Transferase</keyword>
<accession>A0ABM6V6H9</accession>
<dbReference type="Pfam" id="PF13581">
    <property type="entry name" value="HATPase_c_2"/>
    <property type="match status" value="1"/>
</dbReference>
<dbReference type="InterPro" id="IPR050267">
    <property type="entry name" value="Anti-sigma-factor_SerPK"/>
</dbReference>
<keyword evidence="1" id="KW-0723">Serine/threonine-protein kinase</keyword>
<dbReference type="CDD" id="cd16936">
    <property type="entry name" value="HATPase_RsbW-like"/>
    <property type="match status" value="1"/>
</dbReference>
<proteinExistence type="predicted"/>
<dbReference type="Proteomes" id="UP000245051">
    <property type="component" value="Chromosome"/>
</dbReference>
<evidence type="ECO:0000313" key="3">
    <source>
        <dbReference type="EMBL" id="AWK09585.1"/>
    </source>
</evidence>
<evidence type="ECO:0000313" key="4">
    <source>
        <dbReference type="Proteomes" id="UP000245051"/>
    </source>
</evidence>
<dbReference type="InterPro" id="IPR003594">
    <property type="entry name" value="HATPase_dom"/>
</dbReference>
<dbReference type="PANTHER" id="PTHR35526:SF3">
    <property type="entry name" value="ANTI-SIGMA-F FACTOR RSBW"/>
    <property type="match status" value="1"/>
</dbReference>